<name>A0A4Z0YTD0_9PEZI</name>
<dbReference type="Proteomes" id="UP000297716">
    <property type="component" value="Unassembled WGS sequence"/>
</dbReference>
<dbReference type="AlphaFoldDB" id="A0A4Z0YTD0"/>
<evidence type="ECO:0000256" key="1">
    <source>
        <dbReference type="ARBA" id="ARBA00022737"/>
    </source>
</evidence>
<dbReference type="PANTHER" id="PTHR24123">
    <property type="entry name" value="ANKYRIN REPEAT-CONTAINING"/>
    <property type="match status" value="1"/>
</dbReference>
<comment type="caution">
    <text evidence="5">The sequence shown here is derived from an EMBL/GenBank/DDBJ whole genome shotgun (WGS) entry which is preliminary data.</text>
</comment>
<proteinExistence type="predicted"/>
<dbReference type="EMBL" id="SKBN01000015">
    <property type="protein sequence ID" value="TGJ87297.1"/>
    <property type="molecule type" value="Genomic_DNA"/>
</dbReference>
<reference evidence="5 6" key="1">
    <citation type="submission" date="2019-03" db="EMBL/GenBank/DDBJ databases">
        <title>Draft genome sequence of Xylaria hypoxylon DSM 108379, a ubiquitous saprotrophic-parasitic fungi on hardwood.</title>
        <authorList>
            <person name="Buettner E."/>
            <person name="Leonhardt S."/>
            <person name="Gebauer A.M."/>
            <person name="Liers C."/>
            <person name="Hofrichter M."/>
            <person name="Kellner H."/>
        </authorList>
    </citation>
    <scope>NUCLEOTIDE SEQUENCE [LARGE SCALE GENOMIC DNA]</scope>
    <source>
        <strain evidence="5 6">DSM 108379</strain>
    </source>
</reference>
<feature type="domain" description="NACHT" evidence="4">
    <location>
        <begin position="263"/>
        <end position="370"/>
    </location>
</feature>
<sequence>MEAAGLGVGVIGLVSLFSTCLDILEKWDSYRDFGFESGSIRARFVADRVRFRQWGQHVGISQGKEGQYHRALEDPSVRSAIDLILYNIKNIEGDAEKFAPHLALFSDSASFLPESNAAVPTRPVPFEKSNMTTSRRNRLGWALRGKARALTLVGSFDVLVQKLHDLVPLSMTTIEKQTASKWQGKASTESADSWKDDTQKILFDLEKQIHNETRKELRDWLDASDTKRTYDDLVLRRLDGTCDWILGRPEIKKWQSFAVGNPKILWINGPAGYGKTILCARLVEHISVTSQTYIAYFFFSSEIESRADPFVVVKSLISQLLTQKEAFDLTREKWEATDGRTASRKDIKELFITLLQNLPPCAFVVDGLDECAAAGDISGSDHQGSLLEFLKFFTHAISNSKSQLLIMSRNDLRIKEGLSCDKSQLVELQICPKDVEADASVFSQNIVNRKLSNKSETQREELTHRLVHRCESMFLAIKLLEDDLRGGKNLKQLQRAIDQAPNKLDHIYDRNWERIQRLENSSRSRALSILRWATFAIRPLSVLEITECLLLQDAECDEIDYEELPDSLDEVYVKTEILELCGSLIDIRAEPSLDLETVDYLVEEMGLEVDQVGFSNQTALLVASAMGYVSGTTQLLEKGANVNAVDREESTPLHFAVYFGHVEVARLLLDYGGELTAKDNDGWTPLHFAAVHGHVAVLNLLLERGGDVHALDHDGCTPLYWASRRGHSDAVKLLLEKGSGPDVRSSYGSTPLVSASLRRHTKVVNLLLRAGADPQVSDNRGWTALHEASDEGHTEVVQLLLKGGADPCVRGAREATPLFYASRNARLDVVKLLLDSGSDLYAIDALGQTAWGIAAELGFVGVVRLFLEKGLSVESSESASGRSLLSFAASSGQIDLVEYLLQHSANPNSRDNFSRTPLFYAATSGNLSLFNLVLSQGGGSINSTDVYGSGLLSIAVRHGHIDLVAHLLSCDNIDLNSKDNFGRPVSFWTTASFLQEWEVPGGAMCVR</sequence>
<dbReference type="Gene3D" id="1.20.120.1020">
    <property type="entry name" value="Prion-inhibition and propagation, HeLo domain"/>
    <property type="match status" value="1"/>
</dbReference>
<feature type="repeat" description="ANK" evidence="3">
    <location>
        <begin position="747"/>
        <end position="779"/>
    </location>
</feature>
<feature type="repeat" description="ANK" evidence="3">
    <location>
        <begin position="780"/>
        <end position="812"/>
    </location>
</feature>
<dbReference type="OrthoDB" id="539213at2759"/>
<dbReference type="SMART" id="SM00248">
    <property type="entry name" value="ANK"/>
    <property type="match status" value="11"/>
</dbReference>
<dbReference type="InterPro" id="IPR036770">
    <property type="entry name" value="Ankyrin_rpt-contain_sf"/>
</dbReference>
<keyword evidence="2 3" id="KW-0040">ANK repeat</keyword>
<dbReference type="STRING" id="37992.A0A4Z0YTD0"/>
<dbReference type="PRINTS" id="PR01415">
    <property type="entry name" value="ANKYRIN"/>
</dbReference>
<dbReference type="Gene3D" id="3.40.50.300">
    <property type="entry name" value="P-loop containing nucleotide triphosphate hydrolases"/>
    <property type="match status" value="1"/>
</dbReference>
<accession>A0A4Z0YTD0</accession>
<feature type="repeat" description="ANK" evidence="3">
    <location>
        <begin position="714"/>
        <end position="746"/>
    </location>
</feature>
<keyword evidence="1" id="KW-0677">Repeat</keyword>
<dbReference type="PROSITE" id="PS50837">
    <property type="entry name" value="NACHT"/>
    <property type="match status" value="1"/>
</dbReference>
<feature type="repeat" description="ANK" evidence="3">
    <location>
        <begin position="615"/>
        <end position="647"/>
    </location>
</feature>
<dbReference type="Pfam" id="PF12796">
    <property type="entry name" value="Ank_2"/>
    <property type="match status" value="3"/>
</dbReference>
<dbReference type="PANTHER" id="PTHR24123:SF33">
    <property type="entry name" value="PROTEIN HOS4"/>
    <property type="match status" value="1"/>
</dbReference>
<dbReference type="Pfam" id="PF14479">
    <property type="entry name" value="HeLo"/>
    <property type="match status" value="1"/>
</dbReference>
<dbReference type="InterPro" id="IPR056884">
    <property type="entry name" value="NPHP3-like_N"/>
</dbReference>
<dbReference type="PROSITE" id="PS50297">
    <property type="entry name" value="ANK_REP_REGION"/>
    <property type="match status" value="8"/>
</dbReference>
<dbReference type="InterPro" id="IPR038305">
    <property type="entry name" value="HeLo_sf"/>
</dbReference>
<evidence type="ECO:0000313" key="5">
    <source>
        <dbReference type="EMBL" id="TGJ87297.1"/>
    </source>
</evidence>
<evidence type="ECO:0000256" key="2">
    <source>
        <dbReference type="ARBA" id="ARBA00023043"/>
    </source>
</evidence>
<feature type="repeat" description="ANK" evidence="3">
    <location>
        <begin position="813"/>
        <end position="845"/>
    </location>
</feature>
<feature type="repeat" description="ANK" evidence="3">
    <location>
        <begin position="880"/>
        <end position="912"/>
    </location>
</feature>
<organism evidence="5 6">
    <name type="scientific">Xylaria hypoxylon</name>
    <dbReference type="NCBI Taxonomy" id="37992"/>
    <lineage>
        <taxon>Eukaryota</taxon>
        <taxon>Fungi</taxon>
        <taxon>Dikarya</taxon>
        <taxon>Ascomycota</taxon>
        <taxon>Pezizomycotina</taxon>
        <taxon>Sordariomycetes</taxon>
        <taxon>Xylariomycetidae</taxon>
        <taxon>Xylariales</taxon>
        <taxon>Xylariaceae</taxon>
        <taxon>Xylaria</taxon>
    </lineage>
</organism>
<dbReference type="Pfam" id="PF00023">
    <property type="entry name" value="Ank"/>
    <property type="match status" value="1"/>
</dbReference>
<dbReference type="SUPFAM" id="SSF48403">
    <property type="entry name" value="Ankyrin repeat"/>
    <property type="match status" value="1"/>
</dbReference>
<dbReference type="Pfam" id="PF24883">
    <property type="entry name" value="NPHP3_N"/>
    <property type="match status" value="1"/>
</dbReference>
<dbReference type="PROSITE" id="PS50088">
    <property type="entry name" value="ANK_REPEAT"/>
    <property type="match status" value="8"/>
</dbReference>
<evidence type="ECO:0000259" key="4">
    <source>
        <dbReference type="PROSITE" id="PS50837"/>
    </source>
</evidence>
<feature type="repeat" description="ANK" evidence="3">
    <location>
        <begin position="681"/>
        <end position="713"/>
    </location>
</feature>
<keyword evidence="6" id="KW-1185">Reference proteome</keyword>
<protein>
    <recommendedName>
        <fullName evidence="4">NACHT domain-containing protein</fullName>
    </recommendedName>
</protein>
<evidence type="ECO:0000256" key="3">
    <source>
        <dbReference type="PROSITE-ProRule" id="PRU00023"/>
    </source>
</evidence>
<gene>
    <name evidence="5" type="ORF">E0Z10_g1488</name>
</gene>
<feature type="repeat" description="ANK" evidence="3">
    <location>
        <begin position="648"/>
        <end position="680"/>
    </location>
</feature>
<dbReference type="SUPFAM" id="SSF52540">
    <property type="entry name" value="P-loop containing nucleoside triphosphate hydrolases"/>
    <property type="match status" value="1"/>
</dbReference>
<dbReference type="InterPro" id="IPR029498">
    <property type="entry name" value="HeLo_dom"/>
</dbReference>
<evidence type="ECO:0000313" key="6">
    <source>
        <dbReference type="Proteomes" id="UP000297716"/>
    </source>
</evidence>
<dbReference type="InterPro" id="IPR027417">
    <property type="entry name" value="P-loop_NTPase"/>
</dbReference>
<dbReference type="InterPro" id="IPR002110">
    <property type="entry name" value="Ankyrin_rpt"/>
</dbReference>
<dbReference type="Gene3D" id="1.25.40.20">
    <property type="entry name" value="Ankyrin repeat-containing domain"/>
    <property type="match status" value="4"/>
</dbReference>
<dbReference type="InterPro" id="IPR051165">
    <property type="entry name" value="Multifunctional_ANK_Repeat"/>
</dbReference>
<dbReference type="InterPro" id="IPR007111">
    <property type="entry name" value="NACHT_NTPase"/>
</dbReference>